<name>A0ABP8JLB9_9BACT</name>
<reference evidence="2" key="1">
    <citation type="journal article" date="2019" name="Int. J. Syst. Evol. Microbiol.">
        <title>The Global Catalogue of Microorganisms (GCM) 10K type strain sequencing project: providing services to taxonomists for standard genome sequencing and annotation.</title>
        <authorList>
            <consortium name="The Broad Institute Genomics Platform"/>
            <consortium name="The Broad Institute Genome Sequencing Center for Infectious Disease"/>
            <person name="Wu L."/>
            <person name="Ma J."/>
        </authorList>
    </citation>
    <scope>NUCLEOTIDE SEQUENCE [LARGE SCALE GENOMIC DNA]</scope>
    <source>
        <strain evidence="2">JCM 17924</strain>
    </source>
</reference>
<evidence type="ECO:0008006" key="3">
    <source>
        <dbReference type="Google" id="ProtNLM"/>
    </source>
</evidence>
<evidence type="ECO:0000313" key="1">
    <source>
        <dbReference type="EMBL" id="GAA4392547.1"/>
    </source>
</evidence>
<proteinExistence type="predicted"/>
<dbReference type="EMBL" id="BAABHA010000015">
    <property type="protein sequence ID" value="GAA4392547.1"/>
    <property type="molecule type" value="Genomic_DNA"/>
</dbReference>
<dbReference type="Proteomes" id="UP001500454">
    <property type="component" value="Unassembled WGS sequence"/>
</dbReference>
<keyword evidence="2" id="KW-1185">Reference proteome</keyword>
<organism evidence="1 2">
    <name type="scientific">Hymenobacter koreensis</name>
    <dbReference type="NCBI Taxonomy" id="1084523"/>
    <lineage>
        <taxon>Bacteria</taxon>
        <taxon>Pseudomonadati</taxon>
        <taxon>Bacteroidota</taxon>
        <taxon>Cytophagia</taxon>
        <taxon>Cytophagales</taxon>
        <taxon>Hymenobacteraceae</taxon>
        <taxon>Hymenobacter</taxon>
    </lineage>
</organism>
<comment type="caution">
    <text evidence="1">The sequence shown here is derived from an EMBL/GenBank/DDBJ whole genome shotgun (WGS) entry which is preliminary data.</text>
</comment>
<protein>
    <recommendedName>
        <fullName evidence="3">T9SS type A sorting domain-containing protein</fullName>
    </recommendedName>
</protein>
<gene>
    <name evidence="1" type="ORF">GCM10023186_43190</name>
</gene>
<dbReference type="RefSeq" id="WP_345227662.1">
    <property type="nucleotide sequence ID" value="NZ_BAABHA010000015.1"/>
</dbReference>
<sequence>MTAPGSVGAGREQRLRATAWTIAPNPATRAATLHYELAAAGPVRVRVLDLAGLEKAQLPEQRPVAAGPQALALPVAALPPGTYLVEVIVGDTRRVLRLAVQ</sequence>
<evidence type="ECO:0000313" key="2">
    <source>
        <dbReference type="Proteomes" id="UP001500454"/>
    </source>
</evidence>
<accession>A0ABP8JLB9</accession>